<dbReference type="SUPFAM" id="SSF48498">
    <property type="entry name" value="Tetracyclin repressor-like, C-terminal domain"/>
    <property type="match status" value="1"/>
</dbReference>
<dbReference type="PRINTS" id="PR00455">
    <property type="entry name" value="HTHTETR"/>
</dbReference>
<dbReference type="eggNOG" id="COG1309">
    <property type="taxonomic scope" value="Bacteria"/>
</dbReference>
<dbReference type="AlphaFoldDB" id="A0A1I5XA48"/>
<dbReference type="OrthoDB" id="3210235at2"/>
<dbReference type="InterPro" id="IPR050109">
    <property type="entry name" value="HTH-type_TetR-like_transc_reg"/>
</dbReference>
<dbReference type="GO" id="GO:0000976">
    <property type="term" value="F:transcription cis-regulatory region binding"/>
    <property type="evidence" value="ECO:0007669"/>
    <property type="project" value="TreeGrafter"/>
</dbReference>
<evidence type="ECO:0000313" key="7">
    <source>
        <dbReference type="EMBL" id="SFQ28853.1"/>
    </source>
</evidence>
<feature type="transmembrane region" description="Helical" evidence="5">
    <location>
        <begin position="145"/>
        <end position="165"/>
    </location>
</feature>
<reference evidence="7 8" key="1">
    <citation type="submission" date="2016-10" db="EMBL/GenBank/DDBJ databases">
        <authorList>
            <person name="de Groot N.N."/>
        </authorList>
    </citation>
    <scope>NUCLEOTIDE SEQUENCE [LARGE SCALE GENOMIC DNA]</scope>
    <source>
        <strain evidence="7 8">DSM 43067</strain>
    </source>
</reference>
<dbReference type="PROSITE" id="PS50977">
    <property type="entry name" value="HTH_TETR_2"/>
    <property type="match status" value="1"/>
</dbReference>
<dbReference type="RefSeq" id="WP_021592941.1">
    <property type="nucleotide sequence ID" value="NZ_CP083237.1"/>
</dbReference>
<dbReference type="SUPFAM" id="SSF46689">
    <property type="entry name" value="Homeodomain-like"/>
    <property type="match status" value="1"/>
</dbReference>
<dbReference type="PANTHER" id="PTHR30055">
    <property type="entry name" value="HTH-TYPE TRANSCRIPTIONAL REGULATOR RUTR"/>
    <property type="match status" value="1"/>
</dbReference>
<keyword evidence="5" id="KW-0812">Transmembrane</keyword>
<evidence type="ECO:0000256" key="4">
    <source>
        <dbReference type="PROSITE-ProRule" id="PRU00335"/>
    </source>
</evidence>
<keyword evidence="5" id="KW-1133">Transmembrane helix</keyword>
<dbReference type="InterPro" id="IPR023772">
    <property type="entry name" value="DNA-bd_HTH_TetR-type_CS"/>
</dbReference>
<dbReference type="Pfam" id="PF17920">
    <property type="entry name" value="TetR_C_16"/>
    <property type="match status" value="1"/>
</dbReference>
<evidence type="ECO:0000313" key="8">
    <source>
        <dbReference type="Proteomes" id="UP000183413"/>
    </source>
</evidence>
<feature type="DNA-binding region" description="H-T-H motif" evidence="4">
    <location>
        <begin position="41"/>
        <end position="60"/>
    </location>
</feature>
<dbReference type="PROSITE" id="PS01081">
    <property type="entry name" value="HTH_TETR_1"/>
    <property type="match status" value="1"/>
</dbReference>
<keyword evidence="2 4" id="KW-0238">DNA-binding</keyword>
<accession>A0A1I5XA48</accession>
<dbReference type="InParanoid" id="A0A1I5XA48"/>
<organism evidence="7 8">
    <name type="scientific">Actinomadura madurae</name>
    <dbReference type="NCBI Taxonomy" id="1993"/>
    <lineage>
        <taxon>Bacteria</taxon>
        <taxon>Bacillati</taxon>
        <taxon>Actinomycetota</taxon>
        <taxon>Actinomycetes</taxon>
        <taxon>Streptosporangiales</taxon>
        <taxon>Thermomonosporaceae</taxon>
        <taxon>Actinomadura</taxon>
    </lineage>
</organism>
<dbReference type="Proteomes" id="UP000183413">
    <property type="component" value="Unassembled WGS sequence"/>
</dbReference>
<feature type="domain" description="HTH tetR-type" evidence="6">
    <location>
        <begin position="18"/>
        <end position="78"/>
    </location>
</feature>
<protein>
    <submittedName>
        <fullName evidence="7">DNA-binding transcriptional regulator, AcrR family</fullName>
    </submittedName>
</protein>
<dbReference type="InterPro" id="IPR036271">
    <property type="entry name" value="Tet_transcr_reg_TetR-rel_C_sf"/>
</dbReference>
<dbReference type="STRING" id="1993.SAMN04489713_12637"/>
<sequence>MNRNRTARGGPARGRNAELTRAEIVKAAARHFAARGYAHVTLQEIAADADVTAALINRYFGSKRALFEVVASAKFGYEPEMPDTAPEWARRLLEFWDDVQARTPAVALVRSVDLDGGTLLQAELEERFTGPLRAKLGDRDDSETILRLMASLTMGLGLFGIGAIFGRSLDDLSEHERDALERKLTKIIEACLTDE</sequence>
<dbReference type="InterPro" id="IPR009057">
    <property type="entry name" value="Homeodomain-like_sf"/>
</dbReference>
<proteinExistence type="predicted"/>
<keyword evidence="1" id="KW-0805">Transcription regulation</keyword>
<dbReference type="EMBL" id="FOVH01000026">
    <property type="protein sequence ID" value="SFQ28853.1"/>
    <property type="molecule type" value="Genomic_DNA"/>
</dbReference>
<evidence type="ECO:0000259" key="6">
    <source>
        <dbReference type="PROSITE" id="PS50977"/>
    </source>
</evidence>
<name>A0A1I5XA48_9ACTN</name>
<dbReference type="GeneID" id="99654941"/>
<gene>
    <name evidence="7" type="ORF">SAMN04489713_12637</name>
</gene>
<keyword evidence="3" id="KW-0804">Transcription</keyword>
<evidence type="ECO:0000256" key="1">
    <source>
        <dbReference type="ARBA" id="ARBA00023015"/>
    </source>
</evidence>
<keyword evidence="5" id="KW-0472">Membrane</keyword>
<evidence type="ECO:0000256" key="2">
    <source>
        <dbReference type="ARBA" id="ARBA00023125"/>
    </source>
</evidence>
<dbReference type="GO" id="GO:0003700">
    <property type="term" value="F:DNA-binding transcription factor activity"/>
    <property type="evidence" value="ECO:0007669"/>
    <property type="project" value="TreeGrafter"/>
</dbReference>
<dbReference type="Pfam" id="PF00440">
    <property type="entry name" value="TetR_N"/>
    <property type="match status" value="1"/>
</dbReference>
<dbReference type="PANTHER" id="PTHR30055:SF234">
    <property type="entry name" value="HTH-TYPE TRANSCRIPTIONAL REGULATOR BETI"/>
    <property type="match status" value="1"/>
</dbReference>
<evidence type="ECO:0000256" key="3">
    <source>
        <dbReference type="ARBA" id="ARBA00023163"/>
    </source>
</evidence>
<dbReference type="InterPro" id="IPR041678">
    <property type="entry name" value="TetR_C_16"/>
</dbReference>
<keyword evidence="8" id="KW-1185">Reference proteome</keyword>
<dbReference type="InterPro" id="IPR001647">
    <property type="entry name" value="HTH_TetR"/>
</dbReference>
<dbReference type="Gene3D" id="1.10.357.10">
    <property type="entry name" value="Tetracycline Repressor, domain 2"/>
    <property type="match status" value="1"/>
</dbReference>
<evidence type="ECO:0000256" key="5">
    <source>
        <dbReference type="SAM" id="Phobius"/>
    </source>
</evidence>